<dbReference type="SUPFAM" id="SSF53098">
    <property type="entry name" value="Ribonuclease H-like"/>
    <property type="match status" value="1"/>
</dbReference>
<evidence type="ECO:0000313" key="4">
    <source>
        <dbReference type="EMBL" id="GFR57990.1"/>
    </source>
</evidence>
<feature type="domain" description="TLDc" evidence="3">
    <location>
        <begin position="244"/>
        <end position="397"/>
    </location>
</feature>
<reference evidence="4 5" key="1">
    <citation type="journal article" date="2021" name="Elife">
        <title>Chloroplast acquisition without the gene transfer in kleptoplastic sea slugs, Plakobranchus ocellatus.</title>
        <authorList>
            <person name="Maeda T."/>
            <person name="Takahashi S."/>
            <person name="Yoshida T."/>
            <person name="Shimamura S."/>
            <person name="Takaki Y."/>
            <person name="Nagai Y."/>
            <person name="Toyoda A."/>
            <person name="Suzuki Y."/>
            <person name="Arimoto A."/>
            <person name="Ishii H."/>
            <person name="Satoh N."/>
            <person name="Nishiyama T."/>
            <person name="Hasebe M."/>
            <person name="Maruyama T."/>
            <person name="Minagawa J."/>
            <person name="Obokata J."/>
            <person name="Shigenobu S."/>
        </authorList>
    </citation>
    <scope>NUCLEOTIDE SEQUENCE [LARGE SCALE GENOMIC DNA]</scope>
</reference>
<name>A0AAV4EBB5_9GAST</name>
<dbReference type="SMART" id="SM00584">
    <property type="entry name" value="TLDc"/>
    <property type="match status" value="1"/>
</dbReference>
<dbReference type="PANTHER" id="PTHR37984:SF5">
    <property type="entry name" value="PROTEIN NYNRIN-LIKE"/>
    <property type="match status" value="1"/>
</dbReference>
<feature type="non-terminal residue" evidence="4">
    <location>
        <position position="423"/>
    </location>
</feature>
<dbReference type="PROSITE" id="PS51886">
    <property type="entry name" value="TLDC"/>
    <property type="match status" value="1"/>
</dbReference>
<evidence type="ECO:0000259" key="3">
    <source>
        <dbReference type="PROSITE" id="PS51886"/>
    </source>
</evidence>
<keyword evidence="5" id="KW-1185">Reference proteome</keyword>
<dbReference type="InterPro" id="IPR001584">
    <property type="entry name" value="Integrase_cat-core"/>
</dbReference>
<dbReference type="EMBL" id="BMAT01007122">
    <property type="protein sequence ID" value="GFR57990.1"/>
    <property type="molecule type" value="Genomic_DNA"/>
</dbReference>
<dbReference type="PANTHER" id="PTHR37984">
    <property type="entry name" value="PROTEIN CBG26694"/>
    <property type="match status" value="1"/>
</dbReference>
<evidence type="ECO:0000256" key="1">
    <source>
        <dbReference type="SAM" id="MobiDB-lite"/>
    </source>
</evidence>
<dbReference type="GO" id="GO:0015074">
    <property type="term" value="P:DNA integration"/>
    <property type="evidence" value="ECO:0007669"/>
    <property type="project" value="InterPro"/>
</dbReference>
<dbReference type="GO" id="GO:0003676">
    <property type="term" value="F:nucleic acid binding"/>
    <property type="evidence" value="ECO:0007669"/>
    <property type="project" value="InterPro"/>
</dbReference>
<sequence length="423" mass="47475">MPDYVHSDRGSQFMSEELKSFLHEKEIATSRSTPYNPRGNGQVERLNNTIWKAITLSLKSKGLSIDQWELVLQDSLHSVRSLLCTETNATPRERMFLYSRRSTNGNSLPSWLLSPGPVYLKRHVTTFGSIKLGIEPKVGYDKFCKWLDSSCPHLFYGVHNWVVFVLTGSTLPDEMETARVPQLEGVAGRDNCTSMAILWLLSISLPPIYTRGQDGHNKSPQIEATGVKHKGGEGKEEGGATAGATKDPMWTSMLLLRKLARLPQVQGWSRLYSSDQHGMSINRFSTHVSSYRAPTVMFLSFEGRNLYCLAVDKGWAEGPKKFGGEDCRLIQVLPVYRVVQAGENMVRWNEYARGIPKGIQVGCDGRAEVLSLPHDFDTVVHYGVSCALHKIEVWGCGSETALASQKSQRNWELKQVRREQGRK</sequence>
<protein>
    <submittedName>
        <fullName evidence="4">Pro-Pol polyprotein</fullName>
    </submittedName>
</protein>
<dbReference type="Gene3D" id="3.30.420.10">
    <property type="entry name" value="Ribonuclease H-like superfamily/Ribonuclease H"/>
    <property type="match status" value="1"/>
</dbReference>
<dbReference type="InterPro" id="IPR012337">
    <property type="entry name" value="RNaseH-like_sf"/>
</dbReference>
<feature type="region of interest" description="Disordered" evidence="1">
    <location>
        <begin position="214"/>
        <end position="245"/>
    </location>
</feature>
<dbReference type="AlphaFoldDB" id="A0AAV4EBB5"/>
<dbReference type="InterPro" id="IPR050951">
    <property type="entry name" value="Retrovirus_Pol_polyprotein"/>
</dbReference>
<evidence type="ECO:0000259" key="2">
    <source>
        <dbReference type="PROSITE" id="PS50994"/>
    </source>
</evidence>
<gene>
    <name evidence="4" type="ORF">ElyMa_003469700</name>
</gene>
<organism evidence="4 5">
    <name type="scientific">Elysia marginata</name>
    <dbReference type="NCBI Taxonomy" id="1093978"/>
    <lineage>
        <taxon>Eukaryota</taxon>
        <taxon>Metazoa</taxon>
        <taxon>Spiralia</taxon>
        <taxon>Lophotrochozoa</taxon>
        <taxon>Mollusca</taxon>
        <taxon>Gastropoda</taxon>
        <taxon>Heterobranchia</taxon>
        <taxon>Euthyneura</taxon>
        <taxon>Panpulmonata</taxon>
        <taxon>Sacoglossa</taxon>
        <taxon>Placobranchoidea</taxon>
        <taxon>Plakobranchidae</taxon>
        <taxon>Elysia</taxon>
    </lineage>
</organism>
<evidence type="ECO:0000313" key="5">
    <source>
        <dbReference type="Proteomes" id="UP000762676"/>
    </source>
</evidence>
<dbReference type="InterPro" id="IPR006571">
    <property type="entry name" value="TLDc_dom"/>
</dbReference>
<dbReference type="Proteomes" id="UP000762676">
    <property type="component" value="Unassembled WGS sequence"/>
</dbReference>
<proteinExistence type="predicted"/>
<comment type="caution">
    <text evidence="4">The sequence shown here is derived from an EMBL/GenBank/DDBJ whole genome shotgun (WGS) entry which is preliminary data.</text>
</comment>
<dbReference type="InterPro" id="IPR036397">
    <property type="entry name" value="RNaseH_sf"/>
</dbReference>
<feature type="domain" description="Integrase catalytic" evidence="2">
    <location>
        <begin position="1"/>
        <end position="99"/>
    </location>
</feature>
<accession>A0AAV4EBB5</accession>
<dbReference type="PROSITE" id="PS50994">
    <property type="entry name" value="INTEGRASE"/>
    <property type="match status" value="1"/>
</dbReference>
<dbReference type="Pfam" id="PF07534">
    <property type="entry name" value="TLD"/>
    <property type="match status" value="1"/>
</dbReference>